<comment type="caution">
    <text evidence="3">The sequence shown here is derived from an EMBL/GenBank/DDBJ whole genome shotgun (WGS) entry which is preliminary data.</text>
</comment>
<proteinExistence type="predicted"/>
<dbReference type="OrthoDB" id="2686513at2759"/>
<feature type="region of interest" description="Disordered" evidence="1">
    <location>
        <begin position="278"/>
        <end position="327"/>
    </location>
</feature>
<organism evidence="3 4">
    <name type="scientific">Sanghuangporus baumii</name>
    <name type="common">Phellinus baumii</name>
    <dbReference type="NCBI Taxonomy" id="108892"/>
    <lineage>
        <taxon>Eukaryota</taxon>
        <taxon>Fungi</taxon>
        <taxon>Dikarya</taxon>
        <taxon>Basidiomycota</taxon>
        <taxon>Agaricomycotina</taxon>
        <taxon>Agaricomycetes</taxon>
        <taxon>Hymenochaetales</taxon>
        <taxon>Hymenochaetaceae</taxon>
        <taxon>Sanghuangporus</taxon>
    </lineage>
</organism>
<sequence>MTLVRRSLVTESTEQIFIFQYYSLASVVLLSLRTYALYNRSWKVLCFVSLLGLSTIITSAWTISGVFGILVSFGLAGGGGGVFRTCISGQVKATTFLSAIFDGIVFLLTFIRTLQIVRQNKKSGARADLPHLLMRDGSIYFAVMIVANLVIVIIFSDRSIPSTEFAQSTGNNAMLSHVISVTMISRLVLNLHGFEDRKREAVIHPHRIPHHVDLHANGTRLDDMTCETSFTGEEISQDATQLTTQISVYSIWHTRVMEGFGGDATVYEKNDFFSASPSDASTVIDESTSSHSAHSDDEPAWLDEDDDSQQSEISSIPREGNDLSGVKRFSDGHAVWWAE</sequence>
<feature type="compositionally biased region" description="Polar residues" evidence="1">
    <location>
        <begin position="278"/>
        <end position="292"/>
    </location>
</feature>
<evidence type="ECO:0000313" key="3">
    <source>
        <dbReference type="EMBL" id="OCB89322.1"/>
    </source>
</evidence>
<dbReference type="AlphaFoldDB" id="A0A9Q5I0A2"/>
<dbReference type="Proteomes" id="UP000757232">
    <property type="component" value="Unassembled WGS sequence"/>
</dbReference>
<evidence type="ECO:0000256" key="1">
    <source>
        <dbReference type="SAM" id="MobiDB-lite"/>
    </source>
</evidence>
<keyword evidence="2" id="KW-1133">Transmembrane helix</keyword>
<keyword evidence="2" id="KW-0812">Transmembrane</keyword>
<reference evidence="3" key="1">
    <citation type="submission" date="2016-06" db="EMBL/GenBank/DDBJ databases">
        <title>Draft Genome sequence of the fungus Inonotus baumii.</title>
        <authorList>
            <person name="Zhu H."/>
            <person name="Lin W."/>
        </authorList>
    </citation>
    <scope>NUCLEOTIDE SEQUENCE</scope>
    <source>
        <strain evidence="3">821</strain>
    </source>
</reference>
<accession>A0A9Q5I0A2</accession>
<feature type="transmembrane region" description="Helical" evidence="2">
    <location>
        <begin position="138"/>
        <end position="155"/>
    </location>
</feature>
<protein>
    <submittedName>
        <fullName evidence="3">Uncharacterized protein</fullName>
    </submittedName>
</protein>
<name>A0A9Q5I0A2_SANBA</name>
<feature type="transmembrane region" description="Helical" evidence="2">
    <location>
        <begin position="44"/>
        <end position="76"/>
    </location>
</feature>
<keyword evidence="4" id="KW-1185">Reference proteome</keyword>
<feature type="compositionally biased region" description="Acidic residues" evidence="1">
    <location>
        <begin position="298"/>
        <end position="309"/>
    </location>
</feature>
<feature type="transmembrane region" description="Helical" evidence="2">
    <location>
        <begin position="15"/>
        <end position="32"/>
    </location>
</feature>
<feature type="transmembrane region" description="Helical" evidence="2">
    <location>
        <begin position="96"/>
        <end position="117"/>
    </location>
</feature>
<gene>
    <name evidence="3" type="ORF">A7U60_g3523</name>
</gene>
<keyword evidence="2" id="KW-0472">Membrane</keyword>
<dbReference type="EMBL" id="LNZH02000158">
    <property type="protein sequence ID" value="OCB89322.1"/>
    <property type="molecule type" value="Genomic_DNA"/>
</dbReference>
<evidence type="ECO:0000256" key="2">
    <source>
        <dbReference type="SAM" id="Phobius"/>
    </source>
</evidence>
<evidence type="ECO:0000313" key="4">
    <source>
        <dbReference type="Proteomes" id="UP000757232"/>
    </source>
</evidence>